<feature type="compositionally biased region" description="Polar residues" evidence="1">
    <location>
        <begin position="201"/>
        <end position="218"/>
    </location>
</feature>
<feature type="region of interest" description="Disordered" evidence="1">
    <location>
        <begin position="184"/>
        <end position="218"/>
    </location>
</feature>
<protein>
    <recommendedName>
        <fullName evidence="3">MalT-like TPR region domain-containing protein</fullName>
    </recommendedName>
</protein>
<dbReference type="EMBL" id="BARS01051969">
    <property type="protein sequence ID" value="GAG50342.1"/>
    <property type="molecule type" value="Genomic_DNA"/>
</dbReference>
<sequence length="218" mass="24399">HVVLTYWHALARLGDSDCDGYRTACSDMVARFGETNDAEAAHWVAWTCSLRADAVSDWSKLIALAEKDRESNPNEISFVRTLGQVLYRARRFEEAIQRLNEADQLMQGPDSSARTSPAYAWYFLAMAHHKTGNNDEAAKWLEKATLWTQKVLAEHEGGSGNQLTWNRRLTLQLLSAEAEQLIAGSDARAEQQARPARQQETNQTAAPAAQTKQDINEP</sequence>
<dbReference type="InterPro" id="IPR019734">
    <property type="entry name" value="TPR_rpt"/>
</dbReference>
<organism evidence="2">
    <name type="scientific">marine sediment metagenome</name>
    <dbReference type="NCBI Taxonomy" id="412755"/>
    <lineage>
        <taxon>unclassified sequences</taxon>
        <taxon>metagenomes</taxon>
        <taxon>ecological metagenomes</taxon>
    </lineage>
</organism>
<gene>
    <name evidence="2" type="ORF">S01H1_77337</name>
</gene>
<dbReference type="Pfam" id="PF13181">
    <property type="entry name" value="TPR_8"/>
    <property type="match status" value="1"/>
</dbReference>
<proteinExistence type="predicted"/>
<feature type="compositionally biased region" description="Low complexity" evidence="1">
    <location>
        <begin position="190"/>
        <end position="200"/>
    </location>
</feature>
<name>X0YUG6_9ZZZZ</name>
<evidence type="ECO:0000256" key="1">
    <source>
        <dbReference type="SAM" id="MobiDB-lite"/>
    </source>
</evidence>
<reference evidence="2" key="1">
    <citation type="journal article" date="2014" name="Front. Microbiol.">
        <title>High frequency of phylogenetically diverse reductive dehalogenase-homologous genes in deep subseafloor sedimentary metagenomes.</title>
        <authorList>
            <person name="Kawai M."/>
            <person name="Futagami T."/>
            <person name="Toyoda A."/>
            <person name="Takaki Y."/>
            <person name="Nishi S."/>
            <person name="Hori S."/>
            <person name="Arai W."/>
            <person name="Tsubouchi T."/>
            <person name="Morono Y."/>
            <person name="Uchiyama I."/>
            <person name="Ito T."/>
            <person name="Fujiyama A."/>
            <person name="Inagaki F."/>
            <person name="Takami H."/>
        </authorList>
    </citation>
    <scope>NUCLEOTIDE SEQUENCE</scope>
    <source>
        <strain evidence="2">Expedition CK06-06</strain>
    </source>
</reference>
<dbReference type="AlphaFoldDB" id="X0YUG6"/>
<accession>X0YUG6</accession>
<feature type="non-terminal residue" evidence="2">
    <location>
        <position position="1"/>
    </location>
</feature>
<comment type="caution">
    <text evidence="2">The sequence shown here is derived from an EMBL/GenBank/DDBJ whole genome shotgun (WGS) entry which is preliminary data.</text>
</comment>
<dbReference type="Gene3D" id="1.25.40.10">
    <property type="entry name" value="Tetratricopeptide repeat domain"/>
    <property type="match status" value="1"/>
</dbReference>
<evidence type="ECO:0000313" key="2">
    <source>
        <dbReference type="EMBL" id="GAG50342.1"/>
    </source>
</evidence>
<evidence type="ECO:0008006" key="3">
    <source>
        <dbReference type="Google" id="ProtNLM"/>
    </source>
</evidence>
<dbReference type="SUPFAM" id="SSF48452">
    <property type="entry name" value="TPR-like"/>
    <property type="match status" value="1"/>
</dbReference>
<dbReference type="InterPro" id="IPR011990">
    <property type="entry name" value="TPR-like_helical_dom_sf"/>
</dbReference>